<evidence type="ECO:0000256" key="1">
    <source>
        <dbReference type="SAM" id="MobiDB-lite"/>
    </source>
</evidence>
<evidence type="ECO:0000313" key="3">
    <source>
        <dbReference type="EMBL" id="PKI76598.1"/>
    </source>
</evidence>
<accession>A0A2I0L7B7</accession>
<dbReference type="EMBL" id="PGOL01000111">
    <property type="protein sequence ID" value="PKI76598.1"/>
    <property type="molecule type" value="Genomic_DNA"/>
</dbReference>
<comment type="caution">
    <text evidence="3">The sequence shown here is derived from an EMBL/GenBank/DDBJ whole genome shotgun (WGS) entry which is preliminary data.</text>
</comment>
<feature type="region of interest" description="Disordered" evidence="1">
    <location>
        <begin position="1"/>
        <end position="26"/>
    </location>
</feature>
<sequence>MTEVGSNRVDSGSGREGRGGGQDWDWGFWEKSRRKKTNVGYFFHTRVRGINNYEPAFYFWYQTSLVWCGLLRIRAHMIITMVSDTILNFIGLTWAWAQVST</sequence>
<keyword evidence="2" id="KW-1133">Transmembrane helix</keyword>
<organism evidence="3 4">
    <name type="scientific">Punica granatum</name>
    <name type="common">Pomegranate</name>
    <dbReference type="NCBI Taxonomy" id="22663"/>
    <lineage>
        <taxon>Eukaryota</taxon>
        <taxon>Viridiplantae</taxon>
        <taxon>Streptophyta</taxon>
        <taxon>Embryophyta</taxon>
        <taxon>Tracheophyta</taxon>
        <taxon>Spermatophyta</taxon>
        <taxon>Magnoliopsida</taxon>
        <taxon>eudicotyledons</taxon>
        <taxon>Gunneridae</taxon>
        <taxon>Pentapetalae</taxon>
        <taxon>rosids</taxon>
        <taxon>malvids</taxon>
        <taxon>Myrtales</taxon>
        <taxon>Lythraceae</taxon>
        <taxon>Punica</taxon>
    </lineage>
</organism>
<keyword evidence="2" id="KW-0812">Transmembrane</keyword>
<keyword evidence="4" id="KW-1185">Reference proteome</keyword>
<evidence type="ECO:0000313" key="4">
    <source>
        <dbReference type="Proteomes" id="UP000233551"/>
    </source>
</evidence>
<proteinExistence type="predicted"/>
<dbReference type="Proteomes" id="UP000233551">
    <property type="component" value="Unassembled WGS sequence"/>
</dbReference>
<dbReference type="AlphaFoldDB" id="A0A2I0L7B7"/>
<feature type="transmembrane region" description="Helical" evidence="2">
    <location>
        <begin position="77"/>
        <end position="97"/>
    </location>
</feature>
<gene>
    <name evidence="3" type="ORF">CRG98_002907</name>
</gene>
<feature type="compositionally biased region" description="Polar residues" evidence="1">
    <location>
        <begin position="1"/>
        <end position="10"/>
    </location>
</feature>
<reference evidence="3 4" key="1">
    <citation type="submission" date="2017-11" db="EMBL/GenBank/DDBJ databases">
        <title>De-novo sequencing of pomegranate (Punica granatum L.) genome.</title>
        <authorList>
            <person name="Akparov Z."/>
            <person name="Amiraslanov A."/>
            <person name="Hajiyeva S."/>
            <person name="Abbasov M."/>
            <person name="Kaur K."/>
            <person name="Hamwieh A."/>
            <person name="Solovyev V."/>
            <person name="Salamov A."/>
            <person name="Braich B."/>
            <person name="Kosarev P."/>
            <person name="Mahmoud A."/>
            <person name="Hajiyev E."/>
            <person name="Babayeva S."/>
            <person name="Izzatullayeva V."/>
            <person name="Mammadov A."/>
            <person name="Mammadov A."/>
            <person name="Sharifova S."/>
            <person name="Ojaghi J."/>
            <person name="Eynullazada K."/>
            <person name="Bayramov B."/>
            <person name="Abdulazimova A."/>
            <person name="Shahmuradov I."/>
        </authorList>
    </citation>
    <scope>NUCLEOTIDE SEQUENCE [LARGE SCALE GENOMIC DNA]</scope>
    <source>
        <strain evidence="4">cv. AG2017</strain>
        <tissue evidence="3">Leaf</tissue>
    </source>
</reference>
<keyword evidence="2" id="KW-0472">Membrane</keyword>
<protein>
    <submittedName>
        <fullName evidence="3">Uncharacterized protein</fullName>
    </submittedName>
</protein>
<evidence type="ECO:0000256" key="2">
    <source>
        <dbReference type="SAM" id="Phobius"/>
    </source>
</evidence>
<name>A0A2I0L7B7_PUNGR</name>